<dbReference type="STRING" id="1460663.A0A177CMA2"/>
<feature type="domain" description="FAD-binding" evidence="6">
    <location>
        <begin position="7"/>
        <end position="337"/>
    </location>
</feature>
<dbReference type="AlphaFoldDB" id="A0A177CMA2"/>
<keyword evidence="3" id="KW-0560">Oxidoreductase</keyword>
<keyword evidence="2" id="KW-0274">FAD</keyword>
<dbReference type="PANTHER" id="PTHR46972:SF1">
    <property type="entry name" value="FAD DEPENDENT OXIDOREDUCTASE DOMAIN-CONTAINING PROTEIN"/>
    <property type="match status" value="1"/>
</dbReference>
<feature type="coiled-coil region" evidence="5">
    <location>
        <begin position="393"/>
        <end position="424"/>
    </location>
</feature>
<keyword evidence="1" id="KW-0285">Flavoprotein</keyword>
<dbReference type="PANTHER" id="PTHR46972">
    <property type="entry name" value="MONOOXYGENASE ASQM-RELATED"/>
    <property type="match status" value="1"/>
</dbReference>
<dbReference type="InterPro" id="IPR002938">
    <property type="entry name" value="FAD-bd"/>
</dbReference>
<evidence type="ECO:0000256" key="2">
    <source>
        <dbReference type="ARBA" id="ARBA00022827"/>
    </source>
</evidence>
<evidence type="ECO:0000259" key="6">
    <source>
        <dbReference type="Pfam" id="PF01494"/>
    </source>
</evidence>
<dbReference type="InParanoid" id="A0A177CMA2"/>
<accession>A0A177CMA2</accession>
<keyword evidence="4" id="KW-0503">Monooxygenase</keyword>
<dbReference type="GeneID" id="28767485"/>
<sequence length="447" mass="49911">MSSPRIGIIGAGPAGLTLARLLQINGIPCFIFDLEQDRYARDQGGCLDLHEGAAQRALRECGLYDQFLAVARTEGEVLKIYEPNGTILLDEGSGYGERRPDSFNGRPEVDRQQLKDMLIDSLAPGTLKYGHKLFAVKTSVGGTSQKYDLHFEHSVEIGFDLVVGADGAWSKVRHLLTDQRPVYSGINGVDAKLCSIDNVDLALSRRVGQGMCLTLGSNTTVLSQRNGDGCVRSYGFMRLPEDWQTTCGIDWSSHETAKKEFIEKYYDGFNDDAKNLILLADEMAPRPMYMLPLGHRWAHRQGLTLIGDAAHLMTPFAGVGVNVAMEDALSLGLKLKQWKREVWDQSPEQGVSTIIQPTSAYEQEMFARAEAYGKETWMYLNLFFHEKGGRPMLEHFAKAKEQEREQAQKQVEEQTKKLVKTEALTQEEEPCLTQVTLVESKEEAIAQ</sequence>
<proteinExistence type="predicted"/>
<dbReference type="PRINTS" id="PR00420">
    <property type="entry name" value="RNGMNOXGNASE"/>
</dbReference>
<keyword evidence="8" id="KW-1185">Reference proteome</keyword>
<evidence type="ECO:0000256" key="1">
    <source>
        <dbReference type="ARBA" id="ARBA00022630"/>
    </source>
</evidence>
<dbReference type="EMBL" id="KV441550">
    <property type="protein sequence ID" value="OAG08643.1"/>
    <property type="molecule type" value="Genomic_DNA"/>
</dbReference>
<evidence type="ECO:0000313" key="7">
    <source>
        <dbReference type="EMBL" id="OAG08643.1"/>
    </source>
</evidence>
<reference evidence="7 8" key="1">
    <citation type="submission" date="2016-05" db="EMBL/GenBank/DDBJ databases">
        <title>Comparative analysis of secretome profiles of manganese(II)-oxidizing ascomycete fungi.</title>
        <authorList>
            <consortium name="DOE Joint Genome Institute"/>
            <person name="Zeiner C.A."/>
            <person name="Purvine S.O."/>
            <person name="Zink E.M."/>
            <person name="Wu S."/>
            <person name="Pasa-Tolic L."/>
            <person name="Chaput D.L."/>
            <person name="Haridas S."/>
            <person name="Grigoriev I.V."/>
            <person name="Santelli C.M."/>
            <person name="Hansel C.M."/>
        </authorList>
    </citation>
    <scope>NUCLEOTIDE SEQUENCE [LARGE SCALE GENOMIC DNA]</scope>
    <source>
        <strain evidence="7 8">AP3s5-JAC2a</strain>
    </source>
</reference>
<gene>
    <name evidence="7" type="ORF">CC84DRAFT_1240000</name>
</gene>
<protein>
    <submittedName>
        <fullName evidence="7">FAD/NAD(P)-binding domain-containing protein</fullName>
    </submittedName>
</protein>
<evidence type="ECO:0000313" key="8">
    <source>
        <dbReference type="Proteomes" id="UP000077069"/>
    </source>
</evidence>
<dbReference type="Gene3D" id="3.50.50.60">
    <property type="entry name" value="FAD/NAD(P)-binding domain"/>
    <property type="match status" value="1"/>
</dbReference>
<dbReference type="GO" id="GO:0071949">
    <property type="term" value="F:FAD binding"/>
    <property type="evidence" value="ECO:0007669"/>
    <property type="project" value="InterPro"/>
</dbReference>
<evidence type="ECO:0000256" key="3">
    <source>
        <dbReference type="ARBA" id="ARBA00023002"/>
    </source>
</evidence>
<dbReference type="Proteomes" id="UP000077069">
    <property type="component" value="Unassembled WGS sequence"/>
</dbReference>
<evidence type="ECO:0000256" key="5">
    <source>
        <dbReference type="SAM" id="Coils"/>
    </source>
</evidence>
<dbReference type="OrthoDB" id="655030at2759"/>
<organism evidence="7 8">
    <name type="scientific">Paraphaeosphaeria sporulosa</name>
    <dbReference type="NCBI Taxonomy" id="1460663"/>
    <lineage>
        <taxon>Eukaryota</taxon>
        <taxon>Fungi</taxon>
        <taxon>Dikarya</taxon>
        <taxon>Ascomycota</taxon>
        <taxon>Pezizomycotina</taxon>
        <taxon>Dothideomycetes</taxon>
        <taxon>Pleosporomycetidae</taxon>
        <taxon>Pleosporales</taxon>
        <taxon>Massarineae</taxon>
        <taxon>Didymosphaeriaceae</taxon>
        <taxon>Paraphaeosphaeria</taxon>
    </lineage>
</organism>
<dbReference type="GO" id="GO:0004497">
    <property type="term" value="F:monooxygenase activity"/>
    <property type="evidence" value="ECO:0007669"/>
    <property type="project" value="UniProtKB-KW"/>
</dbReference>
<dbReference type="RefSeq" id="XP_018039008.1">
    <property type="nucleotide sequence ID" value="XM_018183999.1"/>
</dbReference>
<dbReference type="SUPFAM" id="SSF51905">
    <property type="entry name" value="FAD/NAD(P)-binding domain"/>
    <property type="match status" value="1"/>
</dbReference>
<dbReference type="Pfam" id="PF01494">
    <property type="entry name" value="FAD_binding_3"/>
    <property type="match status" value="1"/>
</dbReference>
<evidence type="ECO:0000256" key="4">
    <source>
        <dbReference type="ARBA" id="ARBA00023033"/>
    </source>
</evidence>
<dbReference type="InterPro" id="IPR036188">
    <property type="entry name" value="FAD/NAD-bd_sf"/>
</dbReference>
<name>A0A177CMA2_9PLEO</name>
<keyword evidence="5" id="KW-0175">Coiled coil</keyword>